<evidence type="ECO:0000259" key="4">
    <source>
        <dbReference type="Pfam" id="PF00291"/>
    </source>
</evidence>
<evidence type="ECO:0000313" key="6">
    <source>
        <dbReference type="Proteomes" id="UP000220629"/>
    </source>
</evidence>
<proteinExistence type="predicted"/>
<organism evidence="5 6">
    <name type="scientific">Burkholderia gladioli</name>
    <name type="common">Pseudomonas marginata</name>
    <name type="synonym">Phytomonas marginata</name>
    <dbReference type="NCBI Taxonomy" id="28095"/>
    <lineage>
        <taxon>Bacteria</taxon>
        <taxon>Pseudomonadati</taxon>
        <taxon>Pseudomonadota</taxon>
        <taxon>Betaproteobacteria</taxon>
        <taxon>Burkholderiales</taxon>
        <taxon>Burkholderiaceae</taxon>
        <taxon>Burkholderia</taxon>
    </lineage>
</organism>
<accession>A0A2A7SJ40</accession>
<dbReference type="GO" id="GO:0004794">
    <property type="term" value="F:threonine deaminase activity"/>
    <property type="evidence" value="ECO:0007669"/>
    <property type="project" value="UniProtKB-EC"/>
</dbReference>
<comment type="cofactor">
    <cofactor evidence="1">
        <name>pyridoxal 5'-phosphate</name>
        <dbReference type="ChEBI" id="CHEBI:597326"/>
    </cofactor>
</comment>
<dbReference type="GO" id="GO:0006567">
    <property type="term" value="P:L-threonine catabolic process"/>
    <property type="evidence" value="ECO:0007669"/>
    <property type="project" value="TreeGrafter"/>
</dbReference>
<keyword evidence="3 5" id="KW-0456">Lyase</keyword>
<dbReference type="PANTHER" id="PTHR48078">
    <property type="entry name" value="THREONINE DEHYDRATASE, MITOCHONDRIAL-RELATED"/>
    <property type="match status" value="1"/>
</dbReference>
<dbReference type="Pfam" id="PF00291">
    <property type="entry name" value="PALP"/>
    <property type="match status" value="1"/>
</dbReference>
<keyword evidence="2" id="KW-0663">Pyridoxal phosphate</keyword>
<evidence type="ECO:0000313" key="5">
    <source>
        <dbReference type="EMBL" id="PEH43463.1"/>
    </source>
</evidence>
<name>A0A2A7SJ40_BURGA</name>
<feature type="domain" description="Tryptophan synthase beta chain-like PALP" evidence="4">
    <location>
        <begin position="41"/>
        <end position="326"/>
    </location>
</feature>
<reference evidence="6" key="1">
    <citation type="submission" date="2017-09" db="EMBL/GenBank/DDBJ databases">
        <title>FDA dAtabase for Regulatory Grade micrObial Sequences (FDA-ARGOS): Supporting development and validation of Infectious Disease Dx tests.</title>
        <authorList>
            <person name="Minogue T."/>
            <person name="Wolcott M."/>
            <person name="Wasieloski L."/>
            <person name="Aguilar W."/>
            <person name="Moore D."/>
            <person name="Tallon L."/>
            <person name="Sadzewicz L."/>
            <person name="Ott S."/>
            <person name="Zhao X."/>
            <person name="Nagaraj S."/>
            <person name="Vavikolanu K."/>
            <person name="Aluvathingal J."/>
            <person name="Nadendla S."/>
            <person name="Sichtig H."/>
        </authorList>
    </citation>
    <scope>NUCLEOTIDE SEQUENCE [LARGE SCALE GENOMIC DNA]</scope>
    <source>
        <strain evidence="6">FDAARGOS_390</strain>
    </source>
</reference>
<dbReference type="Proteomes" id="UP000220629">
    <property type="component" value="Unassembled WGS sequence"/>
</dbReference>
<evidence type="ECO:0000256" key="3">
    <source>
        <dbReference type="ARBA" id="ARBA00023239"/>
    </source>
</evidence>
<comment type="caution">
    <text evidence="5">The sequence shown here is derived from an EMBL/GenBank/DDBJ whole genome shotgun (WGS) entry which is preliminary data.</text>
</comment>
<dbReference type="SUPFAM" id="SSF53686">
    <property type="entry name" value="Tryptophan synthase beta subunit-like PLP-dependent enzymes"/>
    <property type="match status" value="1"/>
</dbReference>
<dbReference type="EMBL" id="PDDY01000001">
    <property type="protein sequence ID" value="PEH43463.1"/>
    <property type="molecule type" value="Genomic_DNA"/>
</dbReference>
<dbReference type="GO" id="GO:0009097">
    <property type="term" value="P:isoleucine biosynthetic process"/>
    <property type="evidence" value="ECO:0007669"/>
    <property type="project" value="TreeGrafter"/>
</dbReference>
<gene>
    <name evidence="5" type="ORF">CRM94_15620</name>
</gene>
<sequence length="343" mass="35732">MDMKRGAGRDQGLVLYDPAAQAALDDWRVRIAAAHARIAARVRRTPVLQLAAGSFGFDFDLALKLETCQHTGSYKPRGVFNRLLARGDVNGSRTVVAASGGNHGIAVAHAASTLGFAAQVFVPTLTPPEKLRQIRELGGEVMVSGANYGEALAASERHARETGALAIHAFDEPELIEGQGTVALELDQQAGAPDTVLVAAGGGSLLAGVCAWYAGTATRVIGVEPVTARAVGAAREAGEPVDVTVGGVAADSLGARRAGRHTFKVIAPRVARMLTVEDAEIVAAQRAFWRELRLVAEPGGATAFAALLSGRYVPARDERVAVIVCGANTDPARVRGEPAEARP</sequence>
<dbReference type="InterPro" id="IPR036052">
    <property type="entry name" value="TrpB-like_PALP_sf"/>
</dbReference>
<protein>
    <submittedName>
        <fullName evidence="5">Threonine dehydratase</fullName>
        <ecNumber evidence="5">4.3.1.19</ecNumber>
    </submittedName>
</protein>
<evidence type="ECO:0000256" key="2">
    <source>
        <dbReference type="ARBA" id="ARBA00022898"/>
    </source>
</evidence>
<dbReference type="RefSeq" id="WP_098153081.1">
    <property type="nucleotide sequence ID" value="NZ_CP065596.1"/>
</dbReference>
<dbReference type="AlphaFoldDB" id="A0A2A7SJ40"/>
<dbReference type="Gene3D" id="3.40.50.1100">
    <property type="match status" value="2"/>
</dbReference>
<dbReference type="InterPro" id="IPR001926">
    <property type="entry name" value="TrpB-like_PALP"/>
</dbReference>
<dbReference type="EC" id="4.3.1.19" evidence="5"/>
<evidence type="ECO:0000256" key="1">
    <source>
        <dbReference type="ARBA" id="ARBA00001933"/>
    </source>
</evidence>
<dbReference type="GO" id="GO:0003941">
    <property type="term" value="F:L-serine ammonia-lyase activity"/>
    <property type="evidence" value="ECO:0007669"/>
    <property type="project" value="TreeGrafter"/>
</dbReference>
<dbReference type="NCBIfam" id="NF006094">
    <property type="entry name" value="PRK08246.1"/>
    <property type="match status" value="1"/>
</dbReference>
<dbReference type="InterPro" id="IPR050147">
    <property type="entry name" value="Ser/Thr_Dehydratase"/>
</dbReference>
<dbReference type="PANTHER" id="PTHR48078:SF6">
    <property type="entry name" value="L-THREONINE DEHYDRATASE CATABOLIC TDCB"/>
    <property type="match status" value="1"/>
</dbReference>
<dbReference type="GO" id="GO:0006565">
    <property type="term" value="P:L-serine catabolic process"/>
    <property type="evidence" value="ECO:0007669"/>
    <property type="project" value="TreeGrafter"/>
</dbReference>